<proteinExistence type="predicted"/>
<dbReference type="InterPro" id="IPR013651">
    <property type="entry name" value="ATP-grasp_RimK-type"/>
</dbReference>
<sequence length="303" mass="33425">MQVVPIFTDEVAQAGGWHGQCLAEAFARRGWQALMVSLDSCHVSISEQQVQVHIPGLTQPAPMAFVRGVAAGTTQQIITRMNLLHTLQRQGMVVYNHGRAIETTVDKGLTSQLLAEQGVATPATWVCEHRQIAHHLMQQALDARKTLVIKPLFGSQGKGVRLIEHRQAFALPQDRFVEGVYYLQEKIDCGPYQHDYRVFVVRGEPVAVMRRQGDNWLHNVARGARCTPCDEADVAAIGVRAAQAISIDYAGVDVMRDKHGKLWVIEVNSIPAWRGLQSITAFDIADVLVDDLLGLVSNQAAQP</sequence>
<evidence type="ECO:0000313" key="6">
    <source>
        <dbReference type="EMBL" id="QDC44217.1"/>
    </source>
</evidence>
<dbReference type="EMBL" id="CP040946">
    <property type="protein sequence ID" value="QDC44217.1"/>
    <property type="molecule type" value="Genomic_DNA"/>
</dbReference>
<evidence type="ECO:0000313" key="7">
    <source>
        <dbReference type="Proteomes" id="UP000311008"/>
    </source>
</evidence>
<evidence type="ECO:0000256" key="2">
    <source>
        <dbReference type="ARBA" id="ARBA00022741"/>
    </source>
</evidence>
<dbReference type="InterPro" id="IPR011761">
    <property type="entry name" value="ATP-grasp"/>
</dbReference>
<dbReference type="GO" id="GO:0005524">
    <property type="term" value="F:ATP binding"/>
    <property type="evidence" value="ECO:0007669"/>
    <property type="project" value="UniProtKB-UniRule"/>
</dbReference>
<dbReference type="InterPro" id="IPR004666">
    <property type="entry name" value="Rp_bS6_RimK/Lys_biosynth_LsyX"/>
</dbReference>
<keyword evidence="7" id="KW-1185">Reference proteome</keyword>
<dbReference type="NCBIfam" id="TIGR00768">
    <property type="entry name" value="rimK_fam"/>
    <property type="match status" value="1"/>
</dbReference>
<dbReference type="PANTHER" id="PTHR21621">
    <property type="entry name" value="RIBOSOMAL PROTEIN S6 MODIFICATION PROTEIN"/>
    <property type="match status" value="1"/>
</dbReference>
<accession>A0A5B8CSF9</accession>
<dbReference type="Pfam" id="PF08443">
    <property type="entry name" value="RimK"/>
    <property type="match status" value="1"/>
</dbReference>
<organism evidence="6 7">
    <name type="scientific">Methylophilus medardicus</name>
    <dbReference type="NCBI Taxonomy" id="2588534"/>
    <lineage>
        <taxon>Bacteria</taxon>
        <taxon>Pseudomonadati</taxon>
        <taxon>Pseudomonadota</taxon>
        <taxon>Betaproteobacteria</taxon>
        <taxon>Nitrosomonadales</taxon>
        <taxon>Methylophilaceae</taxon>
        <taxon>Methylophilus</taxon>
    </lineage>
</organism>
<keyword evidence="1" id="KW-0479">Metal-binding</keyword>
<dbReference type="RefSeq" id="WP_140003549.1">
    <property type="nucleotide sequence ID" value="NZ_CP040946.1"/>
</dbReference>
<keyword evidence="3 4" id="KW-0067">ATP-binding</keyword>
<reference evidence="7" key="1">
    <citation type="journal article" date="2019" name="ISME J.">
        <title>Evolution in action: habitat transition from sediment to the pelagial leads to genome streamlining in Methylophilaceae.</title>
        <authorList>
            <person name="Salcher M."/>
            <person name="Schaefle D."/>
            <person name="Kaspar M."/>
            <person name="Neuenschwander S.M."/>
            <person name="Ghai R."/>
        </authorList>
    </citation>
    <scope>NUCLEOTIDE SEQUENCE [LARGE SCALE GENOMIC DNA]</scope>
    <source>
        <strain evidence="7">MMS-M-51</strain>
    </source>
</reference>
<evidence type="ECO:0000256" key="4">
    <source>
        <dbReference type="PROSITE-ProRule" id="PRU00409"/>
    </source>
</evidence>
<dbReference type="SUPFAM" id="SSF56059">
    <property type="entry name" value="Glutathione synthetase ATP-binding domain-like"/>
    <property type="match status" value="1"/>
</dbReference>
<keyword evidence="2 4" id="KW-0547">Nucleotide-binding</keyword>
<keyword evidence="6" id="KW-0436">Ligase</keyword>
<dbReference type="AlphaFoldDB" id="A0A5B8CSF9"/>
<evidence type="ECO:0000256" key="3">
    <source>
        <dbReference type="ARBA" id="ARBA00022840"/>
    </source>
</evidence>
<dbReference type="PROSITE" id="PS50975">
    <property type="entry name" value="ATP_GRASP"/>
    <property type="match status" value="1"/>
</dbReference>
<dbReference type="KEGG" id="mmec:FIU01_06575"/>
<dbReference type="GO" id="GO:0046872">
    <property type="term" value="F:metal ion binding"/>
    <property type="evidence" value="ECO:0007669"/>
    <property type="project" value="UniProtKB-KW"/>
</dbReference>
<protein>
    <submittedName>
        <fullName evidence="6">RimK family alpha-L-glutamate ligase</fullName>
    </submittedName>
</protein>
<evidence type="ECO:0000259" key="5">
    <source>
        <dbReference type="PROSITE" id="PS50975"/>
    </source>
</evidence>
<dbReference type="Proteomes" id="UP000311008">
    <property type="component" value="Chromosome"/>
</dbReference>
<dbReference type="Gene3D" id="3.40.50.20">
    <property type="match status" value="1"/>
</dbReference>
<feature type="domain" description="ATP-grasp" evidence="5">
    <location>
        <begin position="111"/>
        <end position="293"/>
    </location>
</feature>
<name>A0A5B8CSF9_9PROT</name>
<evidence type="ECO:0000256" key="1">
    <source>
        <dbReference type="ARBA" id="ARBA00022723"/>
    </source>
</evidence>
<dbReference type="OrthoDB" id="9786585at2"/>
<gene>
    <name evidence="6" type="ORF">FIU01_06575</name>
</gene>
<dbReference type="GO" id="GO:0016879">
    <property type="term" value="F:ligase activity, forming carbon-nitrogen bonds"/>
    <property type="evidence" value="ECO:0007669"/>
    <property type="project" value="TreeGrafter"/>
</dbReference>
<dbReference type="Gene3D" id="3.30.470.20">
    <property type="entry name" value="ATP-grasp fold, B domain"/>
    <property type="match status" value="1"/>
</dbReference>
<dbReference type="GO" id="GO:0005737">
    <property type="term" value="C:cytoplasm"/>
    <property type="evidence" value="ECO:0007669"/>
    <property type="project" value="TreeGrafter"/>
</dbReference>
<dbReference type="PANTHER" id="PTHR21621:SF0">
    <property type="entry name" value="BETA-CITRYLGLUTAMATE SYNTHASE B-RELATED"/>
    <property type="match status" value="1"/>
</dbReference>